<feature type="region of interest" description="Disordered" evidence="1">
    <location>
        <begin position="208"/>
        <end position="243"/>
    </location>
</feature>
<proteinExistence type="predicted"/>
<evidence type="ECO:0000313" key="3">
    <source>
        <dbReference type="EMBL" id="XCH29051.1"/>
    </source>
</evidence>
<gene>
    <name evidence="3" type="ORF">ABRQ22_15850</name>
</gene>
<evidence type="ECO:0000256" key="1">
    <source>
        <dbReference type="SAM" id="MobiDB-lite"/>
    </source>
</evidence>
<dbReference type="EMBL" id="CP159290">
    <property type="protein sequence ID" value="XCH29051.1"/>
    <property type="molecule type" value="Genomic_DNA"/>
</dbReference>
<evidence type="ECO:0000256" key="2">
    <source>
        <dbReference type="SAM" id="Phobius"/>
    </source>
</evidence>
<feature type="transmembrane region" description="Helical" evidence="2">
    <location>
        <begin position="12"/>
        <end position="37"/>
    </location>
</feature>
<sequence length="243" mass="26432">MDNKQNVGSSKSLFVLGLVLLLVMVAGAVALVWLLWLGFTSLEDDVAKAMITASGGVLAAALTVVVTKIMDTRREIKKELRQLYAEPYQKYITAMFDMMLSVRNGGGSTVDAANVEAMNQFSRSLILWGSDKAVAQWAEFRMTDWDAVPTNERAVRQITSMTQLMLAMRSDFGHKNRGVDDRQIASVFLTADAIQSVFGGRSAINATAAPQVSAPASAPVTSPEAPKRGQRPQPRSSKRQKGH</sequence>
<keyword evidence="2" id="KW-1133">Transmembrane helix</keyword>
<feature type="compositionally biased region" description="Low complexity" evidence="1">
    <location>
        <begin position="208"/>
        <end position="224"/>
    </location>
</feature>
<reference evidence="3" key="1">
    <citation type="submission" date="2024-06" db="EMBL/GenBank/DDBJ databases">
        <title>Complete genome sequence of the cellulolytic actinobacterium, Cellulosimicrobium ES-005.</title>
        <authorList>
            <person name="Matthews C.T."/>
            <person name="Underwood K.D."/>
            <person name="Ghanchi K.M."/>
            <person name="Fields S.D."/>
            <person name="Gardner S.G."/>
        </authorList>
    </citation>
    <scope>NUCLEOTIDE SEQUENCE</scope>
    <source>
        <strain evidence="3">ES-005</strain>
    </source>
</reference>
<dbReference type="RefSeq" id="WP_353707417.1">
    <property type="nucleotide sequence ID" value="NZ_CP159290.1"/>
</dbReference>
<keyword evidence="2" id="KW-0812">Transmembrane</keyword>
<keyword evidence="2" id="KW-0472">Membrane</keyword>
<accession>A0AAU8FYQ8</accession>
<dbReference type="AlphaFoldDB" id="A0AAU8FYQ8"/>
<protein>
    <recommendedName>
        <fullName evidence="4">DUF4760 domain-containing protein</fullName>
    </recommendedName>
</protein>
<name>A0AAU8FYQ8_9MICO</name>
<evidence type="ECO:0008006" key="4">
    <source>
        <dbReference type="Google" id="ProtNLM"/>
    </source>
</evidence>
<organism evidence="3">
    <name type="scientific">Cellulosimicrobium sp. ES-005</name>
    <dbReference type="NCBI Taxonomy" id="3163031"/>
    <lineage>
        <taxon>Bacteria</taxon>
        <taxon>Bacillati</taxon>
        <taxon>Actinomycetota</taxon>
        <taxon>Actinomycetes</taxon>
        <taxon>Micrococcales</taxon>
        <taxon>Promicromonosporaceae</taxon>
        <taxon>Cellulosimicrobium</taxon>
    </lineage>
</organism>
<feature type="transmembrane region" description="Helical" evidence="2">
    <location>
        <begin position="49"/>
        <end position="70"/>
    </location>
</feature>